<dbReference type="Proteomes" id="UP000199135">
    <property type="component" value="Unassembled WGS sequence"/>
</dbReference>
<gene>
    <name evidence="1" type="ORF">SAMN05216447_101109</name>
</gene>
<protein>
    <submittedName>
        <fullName evidence="1">Uncharacterized protein</fullName>
    </submittedName>
</protein>
<sequence>MTTRPTDSYDRGRISAFAALVTATVELGFPEELAQVMAGELRSEEAMRKMCAYLRQARPTNPADIADEMLAITQVRDAWVQKQVSEHANASMTRFYNRPDRFSDQG</sequence>
<name>A0A1H6HPA8_9ACTN</name>
<dbReference type="RefSeq" id="WP_078686347.1">
    <property type="nucleotide sequence ID" value="NZ_FNWT01000001.1"/>
</dbReference>
<reference evidence="1 2" key="1">
    <citation type="submission" date="2016-10" db="EMBL/GenBank/DDBJ databases">
        <authorList>
            <person name="Varghese N."/>
            <person name="Submissions S."/>
        </authorList>
    </citation>
    <scope>NUCLEOTIDE SEQUENCE [LARGE SCALE GENOMIC DNA]</scope>
    <source>
        <strain evidence="1 2">WCP15</strain>
    </source>
</reference>
<dbReference type="EMBL" id="FNWT01000001">
    <property type="protein sequence ID" value="SEH36902.1"/>
    <property type="molecule type" value="Genomic_DNA"/>
</dbReference>
<accession>A0A1H6HPA8</accession>
<evidence type="ECO:0000313" key="2">
    <source>
        <dbReference type="Proteomes" id="UP000199135"/>
    </source>
</evidence>
<organism evidence="1 2">
    <name type="scientific">Parafannyhessea umbonata</name>
    <dbReference type="NCBI Taxonomy" id="604330"/>
    <lineage>
        <taxon>Bacteria</taxon>
        <taxon>Bacillati</taxon>
        <taxon>Actinomycetota</taxon>
        <taxon>Coriobacteriia</taxon>
        <taxon>Coriobacteriales</taxon>
        <taxon>Atopobiaceae</taxon>
        <taxon>Parafannyhessea</taxon>
    </lineage>
</organism>
<comment type="caution">
    <text evidence="1">The sequence shown here is derived from an EMBL/GenBank/DDBJ whole genome shotgun (WGS) entry which is preliminary data.</text>
</comment>
<keyword evidence="2" id="KW-1185">Reference proteome</keyword>
<proteinExistence type="predicted"/>
<evidence type="ECO:0000313" key="1">
    <source>
        <dbReference type="EMBL" id="SEH36902.1"/>
    </source>
</evidence>